<accession>A0A7M1S0I6</accession>
<dbReference type="RefSeq" id="YP_010113049.1">
    <property type="nucleotide sequence ID" value="NC_055898.1"/>
</dbReference>
<dbReference type="KEGG" id="vg:65131546"/>
<evidence type="ECO:0000313" key="1">
    <source>
        <dbReference type="EMBL" id="QOR60076.1"/>
    </source>
</evidence>
<dbReference type="Proteomes" id="UP000594057">
    <property type="component" value="Segment"/>
</dbReference>
<reference evidence="1 2" key="1">
    <citation type="submission" date="2020-07" db="EMBL/GenBank/DDBJ databases">
        <title>Taxonomic proposal: Crassvirales, a new order of highly abundant and diverse bacterial viruses.</title>
        <authorList>
            <person name="Shkoporov A.N."/>
            <person name="Stockdale S.R."/>
            <person name="Guerin E."/>
            <person name="Ross R.P."/>
            <person name="Hill C."/>
        </authorList>
    </citation>
    <scope>NUCLEOTIDE SEQUENCE [LARGE SCALE GENOMIC DNA]</scope>
</reference>
<dbReference type="EMBL" id="MT774405">
    <property type="protein sequence ID" value="QOR60076.1"/>
    <property type="molecule type" value="Genomic_DNA"/>
</dbReference>
<sequence length="182" mass="21112">MKKTFTITTPNAKCDPTGEYKNYLLKRLLTSYPELVIDGIDTEETPFSYQYIGPNNKIRFGADLFSKCDVAKYVDCKYCPYATPYYPAEKVENYNLATQFALAMKRLDDYAKAKRNYKPLYDFRLADGTPVKEYGNFIQVGYKLIPKYDLSYFNTINDEEKTIINNIIIMINNTEINAELNI</sequence>
<proteinExistence type="predicted"/>
<protein>
    <submittedName>
        <fullName evidence="1">Uncharacterized protein</fullName>
    </submittedName>
</protein>
<organism evidence="1 2">
    <name type="scientific">uncultured phage cr115_1</name>
    <dbReference type="NCBI Taxonomy" id="2772089"/>
    <lineage>
        <taxon>Viruses</taxon>
        <taxon>Duplodnaviria</taxon>
        <taxon>Heunggongvirae</taxon>
        <taxon>Uroviricota</taxon>
        <taxon>Caudoviricetes</taxon>
        <taxon>Crassvirales</taxon>
        <taxon>Suoliviridae</taxon>
        <taxon>Uncouvirinae</taxon>
        <taxon>Birpovirus</taxon>
        <taxon>Birpovirus hiberniae</taxon>
    </lineage>
</organism>
<dbReference type="GeneID" id="65131546"/>
<keyword evidence="2" id="KW-1185">Reference proteome</keyword>
<name>A0A7M1S0I6_9CAUD</name>
<evidence type="ECO:0000313" key="2">
    <source>
        <dbReference type="Proteomes" id="UP000594057"/>
    </source>
</evidence>